<dbReference type="AlphaFoldDB" id="A0A433WMT5"/>
<comment type="caution">
    <text evidence="5">The sequence shown here is derived from an EMBL/GenBank/DDBJ whole genome shotgun (WGS) entry which is preliminary data.</text>
</comment>
<dbReference type="GO" id="GO:0016209">
    <property type="term" value="F:antioxidant activity"/>
    <property type="evidence" value="ECO:0007669"/>
    <property type="project" value="InterPro"/>
</dbReference>
<gene>
    <name evidence="5" type="ORF">ECE50_010505</name>
</gene>
<dbReference type="Pfam" id="PF00578">
    <property type="entry name" value="AhpC-TSA"/>
    <property type="match status" value="1"/>
</dbReference>
<dbReference type="CDD" id="cd02966">
    <property type="entry name" value="TlpA_like_family"/>
    <property type="match status" value="1"/>
</dbReference>
<evidence type="ECO:0000256" key="4">
    <source>
        <dbReference type="ARBA" id="ARBA00023284"/>
    </source>
</evidence>
<evidence type="ECO:0000313" key="6">
    <source>
        <dbReference type="Proteomes" id="UP000281028"/>
    </source>
</evidence>
<dbReference type="Proteomes" id="UP000281028">
    <property type="component" value="Unassembled WGS sequence"/>
</dbReference>
<dbReference type="PROSITE" id="PS00194">
    <property type="entry name" value="THIOREDOXIN_1"/>
    <property type="match status" value="1"/>
</dbReference>
<dbReference type="PANTHER" id="PTHR42852">
    <property type="entry name" value="THIOL:DISULFIDE INTERCHANGE PROTEIN DSBE"/>
    <property type="match status" value="1"/>
</dbReference>
<dbReference type="InterPro" id="IPR000866">
    <property type="entry name" value="AhpC/TSA"/>
</dbReference>
<evidence type="ECO:0000256" key="1">
    <source>
        <dbReference type="ARBA" id="ARBA00004196"/>
    </source>
</evidence>
<protein>
    <submittedName>
        <fullName evidence="5">AhpC/TSA family protein</fullName>
    </submittedName>
</protein>
<dbReference type="Pfam" id="PF14289">
    <property type="entry name" value="DUF4369"/>
    <property type="match status" value="1"/>
</dbReference>
<dbReference type="InterPro" id="IPR013766">
    <property type="entry name" value="Thioredoxin_domain"/>
</dbReference>
<dbReference type="Gene3D" id="3.40.30.10">
    <property type="entry name" value="Glutaredoxin"/>
    <property type="match status" value="1"/>
</dbReference>
<dbReference type="PROSITE" id="PS51352">
    <property type="entry name" value="THIOREDOXIN_2"/>
    <property type="match status" value="1"/>
</dbReference>
<keyword evidence="4" id="KW-0676">Redox-active center</keyword>
<evidence type="ECO:0000256" key="3">
    <source>
        <dbReference type="ARBA" id="ARBA00023157"/>
    </source>
</evidence>
<dbReference type="GO" id="GO:0030313">
    <property type="term" value="C:cell envelope"/>
    <property type="evidence" value="ECO:0007669"/>
    <property type="project" value="UniProtKB-SubCell"/>
</dbReference>
<evidence type="ECO:0000256" key="2">
    <source>
        <dbReference type="ARBA" id="ARBA00022748"/>
    </source>
</evidence>
<dbReference type="InterPro" id="IPR036249">
    <property type="entry name" value="Thioredoxin-like_sf"/>
</dbReference>
<organism evidence="5 6">
    <name type="scientific">Chitinophaga solisilvae</name>
    <dbReference type="NCBI Taxonomy" id="1233460"/>
    <lineage>
        <taxon>Bacteria</taxon>
        <taxon>Pseudomonadati</taxon>
        <taxon>Bacteroidota</taxon>
        <taxon>Chitinophagia</taxon>
        <taxon>Chitinophagales</taxon>
        <taxon>Chitinophagaceae</taxon>
        <taxon>Chitinophaga</taxon>
    </lineage>
</organism>
<sequence length="377" mass="41612">MKHIVMALLAAMPATLLAQESSFVLKGRIGSLNAPAKLFLYYRANGQSVSDSATLQQGVFAFKGNITDPLSATLILRHTEPGAMRSFKSDMLRIYLEKGTITLNSADSVSKAVIKGSRLNDDQQRLQALLKDTRAQQDALTAAYIAASEETRKSADFSKVMEEKNSAIRKEEKLQYRSFIQQNPKSQVSLDALQSFAGGIPDNVADIETLFNGLSSAVKDSKRGKEVAATIDGWKKTAVGAIAPAFTQNDTLGRPVSLSDFRGKYVLIDFWASWCGPCRAENPHVVAAFNKFKDKPFTILGVSLDQANGRDAWLKAIHTDNLTWTHVSDLKYWENEVARLYGVRAVPQNFLLDPEGKIIAKNLRGDKLEEKLKEVVK</sequence>
<evidence type="ECO:0000313" key="5">
    <source>
        <dbReference type="EMBL" id="NSL87262.1"/>
    </source>
</evidence>
<dbReference type="EMBL" id="RIAR02000001">
    <property type="protein sequence ID" value="NSL87262.1"/>
    <property type="molecule type" value="Genomic_DNA"/>
</dbReference>
<dbReference type="PANTHER" id="PTHR42852:SF6">
    <property type="entry name" value="THIOL:DISULFIDE INTERCHANGE PROTEIN DSBE"/>
    <property type="match status" value="1"/>
</dbReference>
<dbReference type="InterPro" id="IPR050553">
    <property type="entry name" value="Thioredoxin_ResA/DsbE_sf"/>
</dbReference>
<comment type="subcellular location">
    <subcellularLocation>
        <location evidence="1">Cell envelope</location>
    </subcellularLocation>
</comment>
<dbReference type="OrthoDB" id="750178at2"/>
<dbReference type="InterPro" id="IPR017937">
    <property type="entry name" value="Thioredoxin_CS"/>
</dbReference>
<dbReference type="GO" id="GO:0016491">
    <property type="term" value="F:oxidoreductase activity"/>
    <property type="evidence" value="ECO:0007669"/>
    <property type="project" value="InterPro"/>
</dbReference>
<dbReference type="SUPFAM" id="SSF52833">
    <property type="entry name" value="Thioredoxin-like"/>
    <property type="match status" value="1"/>
</dbReference>
<proteinExistence type="predicted"/>
<reference evidence="5" key="1">
    <citation type="submission" date="2020-05" db="EMBL/GenBank/DDBJ databases">
        <title>Chitinophaga laudate sp. nov., isolated from a tropical peat swamp.</title>
        <authorList>
            <person name="Goh C.B.S."/>
            <person name="Lee M.S."/>
            <person name="Parimannan S."/>
            <person name="Pasbakhsh P."/>
            <person name="Yule C.M."/>
            <person name="Rajandas H."/>
            <person name="Loke S."/>
            <person name="Croft L."/>
            <person name="Tan J.B.L."/>
        </authorList>
    </citation>
    <scope>NUCLEOTIDE SEQUENCE</scope>
    <source>
        <strain evidence="5">Mgbs1</strain>
    </source>
</reference>
<accession>A0A433WMT5</accession>
<keyword evidence="3" id="KW-1015">Disulfide bond</keyword>
<dbReference type="InterPro" id="IPR025380">
    <property type="entry name" value="DUF4369"/>
</dbReference>
<keyword evidence="6" id="KW-1185">Reference proteome</keyword>
<name>A0A433WMT5_9BACT</name>
<keyword evidence="2" id="KW-0201">Cytochrome c-type biogenesis</keyword>
<dbReference type="GO" id="GO:0017004">
    <property type="term" value="P:cytochrome complex assembly"/>
    <property type="evidence" value="ECO:0007669"/>
    <property type="project" value="UniProtKB-KW"/>
</dbReference>